<protein>
    <submittedName>
        <fullName evidence="2">Urease subunit alpha</fullName>
    </submittedName>
</protein>
<comment type="caution">
    <text evidence="2">The sequence shown here is derived from an EMBL/GenBank/DDBJ whole genome shotgun (WGS) entry which is preliminary data.</text>
</comment>
<evidence type="ECO:0000256" key="1">
    <source>
        <dbReference type="SAM" id="MobiDB-lite"/>
    </source>
</evidence>
<dbReference type="AlphaFoldDB" id="A0A5A7QRG1"/>
<keyword evidence="3" id="KW-1185">Reference proteome</keyword>
<organism evidence="2 3">
    <name type="scientific">Striga asiatica</name>
    <name type="common">Asiatic witchweed</name>
    <name type="synonym">Buchnera asiatica</name>
    <dbReference type="NCBI Taxonomy" id="4170"/>
    <lineage>
        <taxon>Eukaryota</taxon>
        <taxon>Viridiplantae</taxon>
        <taxon>Streptophyta</taxon>
        <taxon>Embryophyta</taxon>
        <taxon>Tracheophyta</taxon>
        <taxon>Spermatophyta</taxon>
        <taxon>Magnoliopsida</taxon>
        <taxon>eudicotyledons</taxon>
        <taxon>Gunneridae</taxon>
        <taxon>Pentapetalae</taxon>
        <taxon>asterids</taxon>
        <taxon>lamiids</taxon>
        <taxon>Lamiales</taxon>
        <taxon>Orobanchaceae</taxon>
        <taxon>Buchnereae</taxon>
        <taxon>Striga</taxon>
    </lineage>
</organism>
<gene>
    <name evidence="2" type="ORF">STAS_24696</name>
</gene>
<sequence length="251" mass="28006">MADRDREWEIHLRSLSSATMDAPDPASDSSLLNSVARLHAETTRIIRLRSTTEMVMVLSLTVVVCAGRVEVHVELLKPGSGDCGVEVNTFVERVNLDGGLGSGRESPLCTLTSGPKSTSTASDILVVLMLEFLIKWFIEIFTTEMGVTSSGLNLKNSHPQWSRERETSKVPPPRSKIKTRRHSFRQRSLLSCRDGRQWLQLKLFVLTLVVNNYRGLVTGTRDDLEWPEMTYEGVVALFIGDDLDTIVLPHA</sequence>
<dbReference type="Proteomes" id="UP000325081">
    <property type="component" value="Unassembled WGS sequence"/>
</dbReference>
<evidence type="ECO:0000313" key="3">
    <source>
        <dbReference type="Proteomes" id="UP000325081"/>
    </source>
</evidence>
<dbReference type="EMBL" id="BKCP01007959">
    <property type="protein sequence ID" value="GER47586.1"/>
    <property type="molecule type" value="Genomic_DNA"/>
</dbReference>
<name>A0A5A7QRG1_STRAF</name>
<feature type="region of interest" description="Disordered" evidence="1">
    <location>
        <begin position="156"/>
        <end position="177"/>
    </location>
</feature>
<proteinExistence type="predicted"/>
<accession>A0A5A7QRG1</accession>
<dbReference type="OrthoDB" id="744564at2759"/>
<evidence type="ECO:0000313" key="2">
    <source>
        <dbReference type="EMBL" id="GER47586.1"/>
    </source>
</evidence>
<reference evidence="3" key="1">
    <citation type="journal article" date="2019" name="Curr. Biol.">
        <title>Genome Sequence of Striga asiatica Provides Insight into the Evolution of Plant Parasitism.</title>
        <authorList>
            <person name="Yoshida S."/>
            <person name="Kim S."/>
            <person name="Wafula E.K."/>
            <person name="Tanskanen J."/>
            <person name="Kim Y.M."/>
            <person name="Honaas L."/>
            <person name="Yang Z."/>
            <person name="Spallek T."/>
            <person name="Conn C.E."/>
            <person name="Ichihashi Y."/>
            <person name="Cheong K."/>
            <person name="Cui S."/>
            <person name="Der J.P."/>
            <person name="Gundlach H."/>
            <person name="Jiao Y."/>
            <person name="Hori C."/>
            <person name="Ishida J.K."/>
            <person name="Kasahara H."/>
            <person name="Kiba T."/>
            <person name="Kim M.S."/>
            <person name="Koo N."/>
            <person name="Laohavisit A."/>
            <person name="Lee Y.H."/>
            <person name="Lumba S."/>
            <person name="McCourt P."/>
            <person name="Mortimer J.C."/>
            <person name="Mutuku J.M."/>
            <person name="Nomura T."/>
            <person name="Sasaki-Sekimoto Y."/>
            <person name="Seto Y."/>
            <person name="Wang Y."/>
            <person name="Wakatake T."/>
            <person name="Sakakibara H."/>
            <person name="Demura T."/>
            <person name="Yamaguchi S."/>
            <person name="Yoneyama K."/>
            <person name="Manabe R.I."/>
            <person name="Nelson D.C."/>
            <person name="Schulman A.H."/>
            <person name="Timko M.P."/>
            <person name="dePamphilis C.W."/>
            <person name="Choi D."/>
            <person name="Shirasu K."/>
        </authorList>
    </citation>
    <scope>NUCLEOTIDE SEQUENCE [LARGE SCALE GENOMIC DNA]</scope>
    <source>
        <strain evidence="3">cv. UVA1</strain>
    </source>
</reference>